<keyword evidence="2" id="KW-0472">Membrane</keyword>
<evidence type="ECO:0000256" key="2">
    <source>
        <dbReference type="SAM" id="Phobius"/>
    </source>
</evidence>
<dbReference type="Gene3D" id="2.60.40.1470">
    <property type="entry name" value="ApaG domain"/>
    <property type="match status" value="1"/>
</dbReference>
<feature type="chain" id="PRO_5045786675" description="ApaG domain-containing protein" evidence="3">
    <location>
        <begin position="32"/>
        <end position="569"/>
    </location>
</feature>
<dbReference type="InterPro" id="IPR011722">
    <property type="entry name" value="Hemimethylated_DNA-bd_dom"/>
</dbReference>
<evidence type="ECO:0000256" key="3">
    <source>
        <dbReference type="SAM" id="SignalP"/>
    </source>
</evidence>
<dbReference type="SUPFAM" id="SSF141255">
    <property type="entry name" value="YccV-like"/>
    <property type="match status" value="1"/>
</dbReference>
<feature type="region of interest" description="Disordered" evidence="1">
    <location>
        <begin position="549"/>
        <end position="569"/>
    </location>
</feature>
<evidence type="ECO:0000259" key="4">
    <source>
        <dbReference type="PROSITE" id="PS51087"/>
    </source>
</evidence>
<dbReference type="PANTHER" id="PTHR14289">
    <property type="entry name" value="F-BOX ONLY PROTEIN 3"/>
    <property type="match status" value="1"/>
</dbReference>
<sequence>MSALRLLGKVSDKAFVFVLVTALVTVCVADGKDYTTTEDRGERSDVRCRMGECMNNKNMSQNDCSINDDCLTFHVCCKNKCVESRGDCLEQTCTSDTDCQRNETCCTGFCKPGKNPSCADRKSGVNPDVALIIMLCLMFISFLFFCYCVCREKILDNRLYSSLISTEVTVSTSLSRSLEFPSYQRFNTNGPSIPSRKLKVHFYVPRIYNPPPVSSKKQDKAFKPAPRTWYGGLNWSEKGENEPKRKLETDVRHQGGYCTTGKLAEIGRFQELKTSGKYEPGQLFLHRIFGYRGVILFTWTARVYDRDKETRENEKSFEENGSFNPGKEIKAETQTYYQALIDNRDSPFIRAQPEIVTFLGYESDNALYSIPGLDYISQEDVLPYTVSDAFSRPIHHELFDRFLYPEPGKVPPFAPREALQAWQEKNHKWLELTDVHRETHSNVRITVMPFYMGTKNNLSSQDYWWRYCIRIENLGQEIVQLRERHWRIFSLSGTLETVRGRGVVGQEPVLSPEQPAFQYSSHVSLQAPSGNMWGKFRFERSDGSMFETPIPPFALDSRKEDTPEPPRTT</sequence>
<accession>A0ABN8NJL6</accession>
<protein>
    <recommendedName>
        <fullName evidence="4">ApaG domain-containing protein</fullName>
    </recommendedName>
</protein>
<feature type="domain" description="ApaG" evidence="4">
    <location>
        <begin position="437"/>
        <end position="562"/>
    </location>
</feature>
<dbReference type="SUPFAM" id="SSF110069">
    <property type="entry name" value="ApaG-like"/>
    <property type="match status" value="1"/>
</dbReference>
<evidence type="ECO:0000256" key="1">
    <source>
        <dbReference type="SAM" id="MobiDB-lite"/>
    </source>
</evidence>
<dbReference type="NCBIfam" id="NF003967">
    <property type="entry name" value="PRK05461.1"/>
    <property type="match status" value="1"/>
</dbReference>
<dbReference type="InterPro" id="IPR036623">
    <property type="entry name" value="Hemimethylated_DNA-bd_sf"/>
</dbReference>
<keyword evidence="6" id="KW-1185">Reference proteome</keyword>
<comment type="caution">
    <text evidence="5">The sequence shown here is derived from an EMBL/GenBank/DDBJ whole genome shotgun (WGS) entry which is preliminary data.</text>
</comment>
<feature type="compositionally biased region" description="Basic and acidic residues" evidence="1">
    <location>
        <begin position="556"/>
        <end position="569"/>
    </location>
</feature>
<dbReference type="Pfam" id="PF04379">
    <property type="entry name" value="DUF525"/>
    <property type="match status" value="1"/>
</dbReference>
<evidence type="ECO:0000313" key="5">
    <source>
        <dbReference type="EMBL" id="CAH3110581.1"/>
    </source>
</evidence>
<dbReference type="Pfam" id="PF08755">
    <property type="entry name" value="YccV-like"/>
    <property type="match status" value="1"/>
</dbReference>
<gene>
    <name evidence="5" type="ORF">PLOB_00019601</name>
</gene>
<feature type="transmembrane region" description="Helical" evidence="2">
    <location>
        <begin position="129"/>
        <end position="150"/>
    </location>
</feature>
<dbReference type="Proteomes" id="UP001159405">
    <property type="component" value="Unassembled WGS sequence"/>
</dbReference>
<dbReference type="InterPro" id="IPR007474">
    <property type="entry name" value="ApaG_domain"/>
</dbReference>
<organism evidence="5 6">
    <name type="scientific">Porites lobata</name>
    <dbReference type="NCBI Taxonomy" id="104759"/>
    <lineage>
        <taxon>Eukaryota</taxon>
        <taxon>Metazoa</taxon>
        <taxon>Cnidaria</taxon>
        <taxon>Anthozoa</taxon>
        <taxon>Hexacorallia</taxon>
        <taxon>Scleractinia</taxon>
        <taxon>Fungiina</taxon>
        <taxon>Poritidae</taxon>
        <taxon>Porites</taxon>
    </lineage>
</organism>
<proteinExistence type="predicted"/>
<feature type="signal peptide" evidence="3">
    <location>
        <begin position="1"/>
        <end position="31"/>
    </location>
</feature>
<dbReference type="SMART" id="SM00992">
    <property type="entry name" value="YccV-like"/>
    <property type="match status" value="1"/>
</dbReference>
<reference evidence="5 6" key="1">
    <citation type="submission" date="2022-05" db="EMBL/GenBank/DDBJ databases">
        <authorList>
            <consortium name="Genoscope - CEA"/>
            <person name="William W."/>
        </authorList>
    </citation>
    <scope>NUCLEOTIDE SEQUENCE [LARGE SCALE GENOMIC DNA]</scope>
</reference>
<dbReference type="PROSITE" id="PS51087">
    <property type="entry name" value="APAG"/>
    <property type="match status" value="1"/>
</dbReference>
<dbReference type="Gene3D" id="2.30.30.390">
    <property type="entry name" value="Hemimethylated DNA-binding domain"/>
    <property type="match status" value="1"/>
</dbReference>
<keyword evidence="2" id="KW-1133">Transmembrane helix</keyword>
<evidence type="ECO:0000313" key="6">
    <source>
        <dbReference type="Proteomes" id="UP001159405"/>
    </source>
</evidence>
<dbReference type="PANTHER" id="PTHR14289:SF16">
    <property type="entry name" value="POLYMERASE DELTA-INTERACTING PROTEIN 2"/>
    <property type="match status" value="1"/>
</dbReference>
<keyword evidence="2" id="KW-0812">Transmembrane</keyword>
<dbReference type="EMBL" id="CALNXK010000023">
    <property type="protein sequence ID" value="CAH3110581.1"/>
    <property type="molecule type" value="Genomic_DNA"/>
</dbReference>
<dbReference type="InterPro" id="IPR036767">
    <property type="entry name" value="ApaG_sf"/>
</dbReference>
<name>A0ABN8NJL6_9CNID</name>
<keyword evidence="3" id="KW-0732">Signal</keyword>